<dbReference type="InterPro" id="IPR021109">
    <property type="entry name" value="Peptidase_aspartic_dom_sf"/>
</dbReference>
<proteinExistence type="predicted"/>
<evidence type="ECO:0000256" key="4">
    <source>
        <dbReference type="ARBA" id="ARBA00022722"/>
    </source>
</evidence>
<dbReference type="PANTHER" id="PTHR15503">
    <property type="entry name" value="LDOC1 RELATED"/>
    <property type="match status" value="1"/>
</dbReference>
<dbReference type="InterPro" id="IPR043502">
    <property type="entry name" value="DNA/RNA_pol_sf"/>
</dbReference>
<dbReference type="Gene3D" id="3.30.70.270">
    <property type="match status" value="1"/>
</dbReference>
<dbReference type="SUPFAM" id="SSF56672">
    <property type="entry name" value="DNA/RNA polymerases"/>
    <property type="match status" value="1"/>
</dbReference>
<evidence type="ECO:0000256" key="3">
    <source>
        <dbReference type="ARBA" id="ARBA00022695"/>
    </source>
</evidence>
<organism evidence="9 11">
    <name type="scientific">Cucumis melo var. makuwa</name>
    <name type="common">Oriental melon</name>
    <dbReference type="NCBI Taxonomy" id="1194695"/>
    <lineage>
        <taxon>Eukaryota</taxon>
        <taxon>Viridiplantae</taxon>
        <taxon>Streptophyta</taxon>
        <taxon>Embryophyta</taxon>
        <taxon>Tracheophyta</taxon>
        <taxon>Spermatophyta</taxon>
        <taxon>Magnoliopsida</taxon>
        <taxon>eudicotyledons</taxon>
        <taxon>Gunneridae</taxon>
        <taxon>Pentapetalae</taxon>
        <taxon>rosids</taxon>
        <taxon>fabids</taxon>
        <taxon>Cucurbitales</taxon>
        <taxon>Cucurbitaceae</taxon>
        <taxon>Benincaseae</taxon>
        <taxon>Cucumis</taxon>
    </lineage>
</organism>
<feature type="domain" description="Reverse transcriptase RNase H-like" evidence="8">
    <location>
        <begin position="508"/>
        <end position="548"/>
    </location>
</feature>
<dbReference type="GO" id="GO:0003964">
    <property type="term" value="F:RNA-directed DNA polymerase activity"/>
    <property type="evidence" value="ECO:0007669"/>
    <property type="project" value="UniProtKB-KW"/>
</dbReference>
<dbReference type="PANTHER" id="PTHR15503:SF45">
    <property type="entry name" value="RNA-DIRECTED DNA POLYMERASE HOMOLOG"/>
    <property type="match status" value="1"/>
</dbReference>
<keyword evidence="5" id="KW-0255">Endonuclease</keyword>
<dbReference type="InterPro" id="IPR032567">
    <property type="entry name" value="RTL1-rel"/>
</dbReference>
<evidence type="ECO:0000256" key="5">
    <source>
        <dbReference type="ARBA" id="ARBA00022759"/>
    </source>
</evidence>
<evidence type="ECO:0000313" key="11">
    <source>
        <dbReference type="Proteomes" id="UP000321393"/>
    </source>
</evidence>
<keyword evidence="3" id="KW-0548">Nucleotidyltransferase</keyword>
<dbReference type="GO" id="GO:0016787">
    <property type="term" value="F:hydrolase activity"/>
    <property type="evidence" value="ECO:0007669"/>
    <property type="project" value="UniProtKB-KW"/>
</dbReference>
<name>A0A5A7SPZ6_CUCMM</name>
<evidence type="ECO:0000313" key="9">
    <source>
        <dbReference type="EMBL" id="KAA0032980.1"/>
    </source>
</evidence>
<keyword evidence="4" id="KW-0540">Nuclease</keyword>
<comment type="caution">
    <text evidence="9">The sequence shown here is derived from an EMBL/GenBank/DDBJ whole genome shotgun (WGS) entry which is preliminary data.</text>
</comment>
<accession>A0A5A7SPZ6</accession>
<dbReference type="OrthoDB" id="437338at2759"/>
<evidence type="ECO:0000256" key="6">
    <source>
        <dbReference type="ARBA" id="ARBA00022801"/>
    </source>
</evidence>
<protein>
    <recommendedName>
        <fullName evidence="1">RNA-directed DNA polymerase</fullName>
        <ecNumber evidence="1">2.7.7.49</ecNumber>
    </recommendedName>
</protein>
<keyword evidence="6" id="KW-0378">Hydrolase</keyword>
<dbReference type="InterPro" id="IPR043128">
    <property type="entry name" value="Rev_trsase/Diguanyl_cyclase"/>
</dbReference>
<gene>
    <name evidence="10" type="ORF">E5676_scaffold482G00180</name>
    <name evidence="9" type="ORF">E6C27_scaffold269G00660</name>
</gene>
<dbReference type="AlphaFoldDB" id="A0A5A7SPZ6"/>
<dbReference type="InterPro" id="IPR041373">
    <property type="entry name" value="RT_RNaseH"/>
</dbReference>
<dbReference type="Proteomes" id="UP000321947">
    <property type="component" value="Unassembled WGS sequence"/>
</dbReference>
<dbReference type="Pfam" id="PF17917">
    <property type="entry name" value="RT_RNaseH"/>
    <property type="match status" value="1"/>
</dbReference>
<dbReference type="Gene3D" id="2.40.70.10">
    <property type="entry name" value="Acid Proteases"/>
    <property type="match status" value="1"/>
</dbReference>
<dbReference type="EMBL" id="SSTD01005249">
    <property type="protein sequence ID" value="TYK21988.1"/>
    <property type="molecule type" value="Genomic_DNA"/>
</dbReference>
<evidence type="ECO:0000259" key="8">
    <source>
        <dbReference type="Pfam" id="PF17917"/>
    </source>
</evidence>
<evidence type="ECO:0000313" key="10">
    <source>
        <dbReference type="EMBL" id="TYK21988.1"/>
    </source>
</evidence>
<evidence type="ECO:0000256" key="7">
    <source>
        <dbReference type="ARBA" id="ARBA00022918"/>
    </source>
</evidence>
<keyword evidence="2" id="KW-0808">Transferase</keyword>
<dbReference type="Proteomes" id="UP000321393">
    <property type="component" value="Unassembled WGS sequence"/>
</dbReference>
<reference evidence="11 12" key="1">
    <citation type="submission" date="2019-08" db="EMBL/GenBank/DDBJ databases">
        <title>Draft genome sequences of two oriental melons (Cucumis melo L. var makuwa).</title>
        <authorList>
            <person name="Kwon S.-Y."/>
        </authorList>
    </citation>
    <scope>NUCLEOTIDE SEQUENCE [LARGE SCALE GENOMIC DNA]</scope>
    <source>
        <strain evidence="12">cv. Chang Bougi</strain>
        <strain evidence="11">cv. SW 3</strain>
        <tissue evidence="9">Leaf</tissue>
    </source>
</reference>
<dbReference type="EC" id="2.7.7.49" evidence="1"/>
<sequence length="736" mass="82973">MTEILSLRLEDTVCTQVEIKFSVPDRLSEFAEAPISIAIDDASKIRTGCKVLPKEIGRPKRAEPSDPQKAYRIERLKKLGATVFEGSTNPADAKRDEFLGLKQGSLLVVEYKRKYTELSRYVDVIVASKSDNCRRVERGLCFEICTPITAIAKWTDFSQLVETALCVEQSITEEKLAVELSRGASTTSGFRGRCSRVVPAEGTSGARQNRVVGRPRQQGKVYAMTQQEGEDAPELNRMLEPLSEGLAIYTLVGDVLLVNELLRNCELLVEGISILVDLIPLELQKLDVILGIDFLFAHYASMDCHRKEVVFRKPDFAEVVFRGIRKVILRSLISVLKAEKLLRKGCTAFLIHVVVVQREKLKPKDVLVVKKFFDAFLNDLSCLPPDREIEFTIELLPRTTLISQTPYRMAPNELKELKLNKVTMRNKYPLPRIDDLFDQLRRAALFSKIDLRSGYHQLKVKESDILKTTQNEYLDQFLIVFIDDILVYSVDREAYEQNPRILQTLWKDNVIYCDASRQGLGCVLVQDGNAIAYASRQLKKHECKANVVADALSRKSRLLKSALCGIRAALLTELRGSKAVVTAKVKPVRQKPGGLLNPLPVREWKWEHITIDFLFGLPRTSNVHDGQEEIDLEPEARGYRVHTGYVPLLTLSVLRDNDAIVEIEFRVPNRLSESTEASTSIESFSKFTCGISYFQSTVHSRQISIEKSVVGHLHDVFQSKLAGSLGGGVTCEMKCR</sequence>
<keyword evidence="7" id="KW-0695">RNA-directed DNA polymerase</keyword>
<evidence type="ECO:0000256" key="2">
    <source>
        <dbReference type="ARBA" id="ARBA00022679"/>
    </source>
</evidence>
<evidence type="ECO:0000256" key="1">
    <source>
        <dbReference type="ARBA" id="ARBA00012493"/>
    </source>
</evidence>
<dbReference type="EMBL" id="SSTE01020983">
    <property type="protein sequence ID" value="KAA0032980.1"/>
    <property type="molecule type" value="Genomic_DNA"/>
</dbReference>
<dbReference type="Pfam" id="PF08284">
    <property type="entry name" value="RVP_2"/>
    <property type="match status" value="1"/>
</dbReference>
<dbReference type="GO" id="GO:0004519">
    <property type="term" value="F:endonuclease activity"/>
    <property type="evidence" value="ECO:0007669"/>
    <property type="project" value="UniProtKB-KW"/>
</dbReference>
<evidence type="ECO:0000313" key="12">
    <source>
        <dbReference type="Proteomes" id="UP000321947"/>
    </source>
</evidence>